<dbReference type="Proteomes" id="UP000075230">
    <property type="component" value="Unassembled WGS sequence"/>
</dbReference>
<dbReference type="PANTHER" id="PTHR46496">
    <property type="match status" value="1"/>
</dbReference>
<keyword evidence="2" id="KW-0285">Flavoprotein</keyword>
<dbReference type="AlphaFoldDB" id="A0A146G0K4"/>
<dbReference type="VEuPathDB" id="FungiDB:ASPFODRAFT_142959"/>
<dbReference type="EMBL" id="BCWF01000043">
    <property type="protein sequence ID" value="GAT31400.1"/>
    <property type="molecule type" value="Genomic_DNA"/>
</dbReference>
<evidence type="ECO:0000256" key="3">
    <source>
        <dbReference type="ARBA" id="ARBA00022827"/>
    </source>
</evidence>
<dbReference type="GO" id="GO:0016491">
    <property type="term" value="F:oxidoreductase activity"/>
    <property type="evidence" value="ECO:0007669"/>
    <property type="project" value="UniProtKB-KW"/>
</dbReference>
<accession>A0A146G0K4</accession>
<feature type="domain" description="FAD-binding" evidence="5">
    <location>
        <begin position="257"/>
        <end position="322"/>
    </location>
</feature>
<evidence type="ECO:0000313" key="6">
    <source>
        <dbReference type="EMBL" id="GAT31400.1"/>
    </source>
</evidence>
<keyword evidence="4" id="KW-0560">Oxidoreductase</keyword>
<proteinExistence type="predicted"/>
<dbReference type="Pfam" id="PF01494">
    <property type="entry name" value="FAD_binding_3"/>
    <property type="match status" value="1"/>
</dbReference>
<dbReference type="GO" id="GO:0071949">
    <property type="term" value="F:FAD binding"/>
    <property type="evidence" value="ECO:0007669"/>
    <property type="project" value="InterPro"/>
</dbReference>
<dbReference type="PRINTS" id="PR00420">
    <property type="entry name" value="RNGMNOXGNASE"/>
</dbReference>
<comment type="cofactor">
    <cofactor evidence="1">
        <name>FAD</name>
        <dbReference type="ChEBI" id="CHEBI:57692"/>
    </cofactor>
</comment>
<gene>
    <name evidence="6" type="ORF">RIB2604_04400200</name>
</gene>
<evidence type="ECO:0000256" key="1">
    <source>
        <dbReference type="ARBA" id="ARBA00001974"/>
    </source>
</evidence>
<dbReference type="SUPFAM" id="SSF51905">
    <property type="entry name" value="FAD/NAD(P)-binding domain"/>
    <property type="match status" value="1"/>
</dbReference>
<dbReference type="InterPro" id="IPR036188">
    <property type="entry name" value="FAD/NAD-bd_sf"/>
</dbReference>
<evidence type="ECO:0000259" key="5">
    <source>
        <dbReference type="Pfam" id="PF01494"/>
    </source>
</evidence>
<reference evidence="7" key="2">
    <citation type="submission" date="2016-02" db="EMBL/GenBank/DDBJ databases">
        <title>Genome sequencing of Aspergillus luchuensis NBRC 4314.</title>
        <authorList>
            <person name="Yamada O."/>
        </authorList>
    </citation>
    <scope>NUCLEOTIDE SEQUENCE [LARGE SCALE GENOMIC DNA]</scope>
    <source>
        <strain evidence="7">RIB 2604</strain>
    </source>
</reference>
<keyword evidence="3" id="KW-0274">FAD</keyword>
<evidence type="ECO:0000313" key="7">
    <source>
        <dbReference type="Proteomes" id="UP000075230"/>
    </source>
</evidence>
<name>A0A146G0K4_ASPKA</name>
<sequence length="334" mass="37898">MASQNWRSVAIVGGGPGSISAGLAFIQRGYDVRIFERQPKCKAIGGAVLLSTPVLAILRSYGLSLDKVGSYTVTYFKNKSRTVRVKLPFNPAVEQRMGIKGWHYRVLRSSNFKKMLALVPDGVITAVHEFIYYTETENDIELHFENGYQRKVDILVGADGNRSKVSQQAFGDPHLFHTGIRLWLAWCDYIPDIPPNYGVVSHDYQHQTSFFPMLHVGKSRFEWWVVEPSWEGKPVPEDPKAYLMEILEDWAQPMPRRVVCVGDAVHPVLSYAAYGMGMAIEDGYFLARALDGVDLRDLRRVKAGFEIYEEQRVDYVNHNMDFACFLGKVFHAVP</sequence>
<dbReference type="PANTHER" id="PTHR46496:SF1">
    <property type="entry name" value="ZEAXANTHIN EPOXIDASE, CHLOROPLASTIC"/>
    <property type="match status" value="1"/>
</dbReference>
<dbReference type="InterPro" id="IPR002938">
    <property type="entry name" value="FAD-bd"/>
</dbReference>
<protein>
    <recommendedName>
        <fullName evidence="5">FAD-binding domain-containing protein</fullName>
    </recommendedName>
</protein>
<reference evidence="6 7" key="1">
    <citation type="journal article" date="2016" name="DNA Res.">
        <title>Genome sequence of Aspergillus luchuensis NBRC 4314.</title>
        <authorList>
            <person name="Yamada O."/>
            <person name="Machida M."/>
            <person name="Hosoyama A."/>
            <person name="Goto M."/>
            <person name="Takahashi T."/>
            <person name="Futagami T."/>
            <person name="Yamagata Y."/>
            <person name="Takeuchi M."/>
            <person name="Kobayashi T."/>
            <person name="Koike H."/>
            <person name="Abe K."/>
            <person name="Asai K."/>
            <person name="Arita M."/>
            <person name="Fujita N."/>
            <person name="Fukuda K."/>
            <person name="Higa K."/>
            <person name="Horikawa H."/>
            <person name="Ishikawa T."/>
            <person name="Jinno K."/>
            <person name="Kato Y."/>
            <person name="Kirimura K."/>
            <person name="Mizutani O."/>
            <person name="Nakasone K."/>
            <person name="Sano M."/>
            <person name="Shiraishi Y."/>
            <person name="Tsukahara M."/>
            <person name="Gomi K."/>
        </authorList>
    </citation>
    <scope>NUCLEOTIDE SEQUENCE [LARGE SCALE GENOMIC DNA]</scope>
    <source>
        <strain evidence="6 7">RIB 2604</strain>
    </source>
</reference>
<dbReference type="Gene3D" id="3.50.50.60">
    <property type="entry name" value="FAD/NAD(P)-binding domain"/>
    <property type="match status" value="1"/>
</dbReference>
<evidence type="ECO:0000256" key="4">
    <source>
        <dbReference type="ARBA" id="ARBA00023002"/>
    </source>
</evidence>
<organism evidence="6 7">
    <name type="scientific">Aspergillus kawachii</name>
    <name type="common">White koji mold</name>
    <name type="synonym">Aspergillus awamori var. kawachi</name>
    <dbReference type="NCBI Taxonomy" id="1069201"/>
    <lineage>
        <taxon>Eukaryota</taxon>
        <taxon>Fungi</taxon>
        <taxon>Dikarya</taxon>
        <taxon>Ascomycota</taxon>
        <taxon>Pezizomycotina</taxon>
        <taxon>Eurotiomycetes</taxon>
        <taxon>Eurotiomycetidae</taxon>
        <taxon>Eurotiales</taxon>
        <taxon>Aspergillaceae</taxon>
        <taxon>Aspergillus</taxon>
        <taxon>Aspergillus subgen. Circumdati</taxon>
    </lineage>
</organism>
<comment type="caution">
    <text evidence="6">The sequence shown here is derived from an EMBL/GenBank/DDBJ whole genome shotgun (WGS) entry which is preliminary data.</text>
</comment>
<evidence type="ECO:0000256" key="2">
    <source>
        <dbReference type="ARBA" id="ARBA00022630"/>
    </source>
</evidence>